<evidence type="ECO:0000256" key="1">
    <source>
        <dbReference type="SAM" id="MobiDB-lite"/>
    </source>
</evidence>
<feature type="region of interest" description="Disordered" evidence="1">
    <location>
        <begin position="54"/>
        <end position="83"/>
    </location>
</feature>
<organism evidence="2 3">
    <name type="scientific">Mikania micrantha</name>
    <name type="common">bitter vine</name>
    <dbReference type="NCBI Taxonomy" id="192012"/>
    <lineage>
        <taxon>Eukaryota</taxon>
        <taxon>Viridiplantae</taxon>
        <taxon>Streptophyta</taxon>
        <taxon>Embryophyta</taxon>
        <taxon>Tracheophyta</taxon>
        <taxon>Spermatophyta</taxon>
        <taxon>Magnoliopsida</taxon>
        <taxon>eudicotyledons</taxon>
        <taxon>Gunneridae</taxon>
        <taxon>Pentapetalae</taxon>
        <taxon>asterids</taxon>
        <taxon>campanulids</taxon>
        <taxon>Asterales</taxon>
        <taxon>Asteraceae</taxon>
        <taxon>Asteroideae</taxon>
        <taxon>Heliantheae alliance</taxon>
        <taxon>Eupatorieae</taxon>
        <taxon>Mikania</taxon>
    </lineage>
</organism>
<comment type="caution">
    <text evidence="2">The sequence shown here is derived from an EMBL/GenBank/DDBJ whole genome shotgun (WGS) entry which is preliminary data.</text>
</comment>
<feature type="compositionally biased region" description="Low complexity" evidence="1">
    <location>
        <begin position="63"/>
        <end position="83"/>
    </location>
</feature>
<reference evidence="2 3" key="1">
    <citation type="submission" date="2019-05" db="EMBL/GenBank/DDBJ databases">
        <title>Mikania micrantha, genome provides insights into the molecular mechanism of rapid growth.</title>
        <authorList>
            <person name="Liu B."/>
        </authorList>
    </citation>
    <scope>NUCLEOTIDE SEQUENCE [LARGE SCALE GENOMIC DNA]</scope>
    <source>
        <strain evidence="2">NLD-2019</strain>
        <tissue evidence="2">Leaf</tissue>
    </source>
</reference>
<name>A0A5N6M2F7_9ASTR</name>
<sequence length="83" mass="8822">MIGVVMHNDIADGNNNGGDNNRKWLQGVDNGYNWHPSAAPTLAVVATPIVPSRQHVGGDGGRYNINGNNGDPGIGYDNCVKHR</sequence>
<dbReference type="AlphaFoldDB" id="A0A5N6M2F7"/>
<gene>
    <name evidence="2" type="ORF">E3N88_35801</name>
</gene>
<proteinExistence type="predicted"/>
<evidence type="ECO:0000313" key="3">
    <source>
        <dbReference type="Proteomes" id="UP000326396"/>
    </source>
</evidence>
<dbReference type="Proteomes" id="UP000326396">
    <property type="component" value="Linkage Group LG7"/>
</dbReference>
<accession>A0A5N6M2F7</accession>
<evidence type="ECO:0000313" key="2">
    <source>
        <dbReference type="EMBL" id="KAD3067921.1"/>
    </source>
</evidence>
<protein>
    <submittedName>
        <fullName evidence="2">Uncharacterized protein</fullName>
    </submittedName>
</protein>
<keyword evidence="3" id="KW-1185">Reference proteome</keyword>
<dbReference type="EMBL" id="SZYD01000017">
    <property type="protein sequence ID" value="KAD3067921.1"/>
    <property type="molecule type" value="Genomic_DNA"/>
</dbReference>